<dbReference type="SMART" id="SM00181">
    <property type="entry name" value="EGF"/>
    <property type="match status" value="3"/>
</dbReference>
<keyword evidence="10" id="KW-0472">Membrane</keyword>
<dbReference type="InterPro" id="IPR000742">
    <property type="entry name" value="EGF"/>
</dbReference>
<dbReference type="InParanoid" id="A0A804MB08"/>
<feature type="compositionally biased region" description="Polar residues" evidence="12">
    <location>
        <begin position="833"/>
        <end position="842"/>
    </location>
</feature>
<keyword evidence="9" id="KW-1133">Transmembrane helix</keyword>
<evidence type="ECO:0000313" key="14">
    <source>
        <dbReference type="EnsemblPlants" id="Zm00001eb071980_P001"/>
    </source>
</evidence>
<feature type="compositionally biased region" description="Basic and acidic residues" evidence="12">
    <location>
        <begin position="823"/>
        <end position="832"/>
    </location>
</feature>
<dbReference type="SUPFAM" id="SSF57196">
    <property type="entry name" value="EGF/Laminin"/>
    <property type="match status" value="1"/>
</dbReference>
<keyword evidence="4" id="KW-0812">Transmembrane</keyword>
<evidence type="ECO:0000256" key="10">
    <source>
        <dbReference type="ARBA" id="ARBA00023136"/>
    </source>
</evidence>
<evidence type="ECO:0000256" key="6">
    <source>
        <dbReference type="ARBA" id="ARBA00022741"/>
    </source>
</evidence>
<dbReference type="PANTHER" id="PTHR27005:SF168">
    <property type="entry name" value="WALL-ASSOCIATED RECEPTOR KINASE 17"/>
    <property type="match status" value="1"/>
</dbReference>
<dbReference type="PROSITE" id="PS00108">
    <property type="entry name" value="PROTEIN_KINASE_ST"/>
    <property type="match status" value="1"/>
</dbReference>
<evidence type="ECO:0000259" key="13">
    <source>
        <dbReference type="PROSITE" id="PS50011"/>
    </source>
</evidence>
<sequence>MPSRSPACRPRGRNRRSAADAVARPLALALILVSTLPRAAHSQDLALPPVQPRGVRRTMTCDNIPEPFGTRSRGASRLPGFEVTCGPNREAMLSIGGDAYMIDFVSVSGSYVVVFAEPITQVCYDGKGKPTPDTGTGAKSSEGTTTTFTWSLEGTPFTFSKSNKLVNFGCNRTLMANFFIVPGDSSPLYTSCTTTCNTLQISGSCLGEACCEAPMDQVNGAKAFSLSFERTTANGTGEEDGTCSAAFFLDKDETVFTFSGDEVRPLKTALLPPGERRMVLDWAIGSTSCEQTQSYTFEKLCKYGTCVDAPTGAGYLCKCPSGYDGNPYVSDGCQDINECRNYNSNNCTYQNLCNNTLGGYTCSCPENNIGDGYRTGTGCNTTLATPVSPSQQPQGINVCDHPEKNPCTYIKYCIDLEGVVSCACPEGMSGDGRKNGRGCCFSCQKHFPLDTVLGVSLVLMVTTTTAASCYCWAVKKRELGRKRAELFRKNGGLLLQQRFSTITSQGEDQYSSKIFSAEELKAATDNYSESRILGRGGQGTVYKGILPDQTVVAIKKSKVFDESQVEQFVNEIAILSQIDHPNVVKLLGCCLETQVPLLVYEFISNGTLFQHIHNRNATRPLTWEDCLRIAAETADALAYLHSASSIPIIHRDIKSSNILLDGNFVAKIADFGASRSVPFDQTHITTLIQGTIGYLDPEYFQSSQLTEKSDVYSFGVVLAELLTRQKPISAARPEDSCNLAMHLVVLFNKGRLLQEIEPHILAEAGEDQCYAVAELSVRCLNVKGEERPAMVVVASVLQELRRSFTIDQAVGIKDESIQENSEQEEKHLHESRSIPSLQSSENEGFKDMLSQPLVYTDVRDTETLAVGQQREE</sequence>
<dbReference type="GO" id="GO:0016020">
    <property type="term" value="C:membrane"/>
    <property type="evidence" value="ECO:0007669"/>
    <property type="project" value="UniProtKB-SubCell"/>
</dbReference>
<dbReference type="InterPro" id="IPR000719">
    <property type="entry name" value="Prot_kinase_dom"/>
</dbReference>
<dbReference type="InterPro" id="IPR008271">
    <property type="entry name" value="Ser/Thr_kinase_AS"/>
</dbReference>
<evidence type="ECO:0000256" key="5">
    <source>
        <dbReference type="ARBA" id="ARBA00022729"/>
    </source>
</evidence>
<dbReference type="GO" id="GO:0005509">
    <property type="term" value="F:calcium ion binding"/>
    <property type="evidence" value="ECO:0007669"/>
    <property type="project" value="InterPro"/>
</dbReference>
<dbReference type="GO" id="GO:0004674">
    <property type="term" value="F:protein serine/threonine kinase activity"/>
    <property type="evidence" value="ECO:0007669"/>
    <property type="project" value="UniProtKB-KW"/>
</dbReference>
<keyword evidence="6" id="KW-0547">Nucleotide-binding</keyword>
<keyword evidence="11" id="KW-1015">Disulfide bond</keyword>
<name>A0A804MB08_MAIZE</name>
<evidence type="ECO:0000256" key="7">
    <source>
        <dbReference type="ARBA" id="ARBA00022777"/>
    </source>
</evidence>
<dbReference type="GO" id="GO:0005524">
    <property type="term" value="F:ATP binding"/>
    <property type="evidence" value="ECO:0007669"/>
    <property type="project" value="UniProtKB-KW"/>
</dbReference>
<dbReference type="InterPro" id="IPR018097">
    <property type="entry name" value="EGF_Ca-bd_CS"/>
</dbReference>
<reference evidence="14" key="2">
    <citation type="submission" date="2019-07" db="EMBL/GenBank/DDBJ databases">
        <authorList>
            <person name="Seetharam A."/>
            <person name="Woodhouse M."/>
            <person name="Cannon E."/>
        </authorList>
    </citation>
    <scope>NUCLEOTIDE SEQUENCE [LARGE SCALE GENOMIC DNA]</scope>
    <source>
        <strain evidence="14">cv. B73</strain>
    </source>
</reference>
<dbReference type="SMART" id="SM00179">
    <property type="entry name" value="EGF_CA"/>
    <property type="match status" value="2"/>
</dbReference>
<keyword evidence="15" id="KW-1185">Reference proteome</keyword>
<organism evidence="14 15">
    <name type="scientific">Zea mays</name>
    <name type="common">Maize</name>
    <dbReference type="NCBI Taxonomy" id="4577"/>
    <lineage>
        <taxon>Eukaryota</taxon>
        <taxon>Viridiplantae</taxon>
        <taxon>Streptophyta</taxon>
        <taxon>Embryophyta</taxon>
        <taxon>Tracheophyta</taxon>
        <taxon>Spermatophyta</taxon>
        <taxon>Magnoliopsida</taxon>
        <taxon>Liliopsida</taxon>
        <taxon>Poales</taxon>
        <taxon>Poaceae</taxon>
        <taxon>PACMAD clade</taxon>
        <taxon>Panicoideae</taxon>
        <taxon>Andropogonodae</taxon>
        <taxon>Andropogoneae</taxon>
        <taxon>Tripsacinae</taxon>
        <taxon>Zea</taxon>
    </lineage>
</organism>
<keyword evidence="7" id="KW-0418">Kinase</keyword>
<keyword evidence="8" id="KW-0067">ATP-binding</keyword>
<dbReference type="OrthoDB" id="4062651at2759"/>
<dbReference type="PROSITE" id="PS01187">
    <property type="entry name" value="EGF_CA"/>
    <property type="match status" value="1"/>
</dbReference>
<dbReference type="AlphaFoldDB" id="A0A804MB08"/>
<dbReference type="InterPro" id="IPR001881">
    <property type="entry name" value="EGF-like_Ca-bd_dom"/>
</dbReference>
<proteinExistence type="predicted"/>
<evidence type="ECO:0000256" key="9">
    <source>
        <dbReference type="ARBA" id="ARBA00022989"/>
    </source>
</evidence>
<dbReference type="PROSITE" id="PS00010">
    <property type="entry name" value="ASX_HYDROXYL"/>
    <property type="match status" value="1"/>
</dbReference>
<accession>A0A804MB08</accession>
<evidence type="ECO:0000256" key="11">
    <source>
        <dbReference type="ARBA" id="ARBA00023157"/>
    </source>
</evidence>
<dbReference type="Gene3D" id="1.10.510.10">
    <property type="entry name" value="Transferase(Phosphotransferase) domain 1"/>
    <property type="match status" value="1"/>
</dbReference>
<dbReference type="FunFam" id="1.10.510.10:FF:000084">
    <property type="entry name" value="Wall-associated receptor kinase 2"/>
    <property type="match status" value="1"/>
</dbReference>
<dbReference type="FunFam" id="3.30.200.20:FF:000043">
    <property type="entry name" value="Wall-associated receptor kinase 2"/>
    <property type="match status" value="1"/>
</dbReference>
<reference evidence="15" key="1">
    <citation type="submission" date="2015-12" db="EMBL/GenBank/DDBJ databases">
        <title>Update maize B73 reference genome by single molecule sequencing technologies.</title>
        <authorList>
            <consortium name="Maize Genome Sequencing Project"/>
            <person name="Ware D."/>
        </authorList>
    </citation>
    <scope>NUCLEOTIDE SEQUENCE [LARGE SCALE GENOMIC DNA]</scope>
    <source>
        <strain evidence="15">cv. B73</strain>
    </source>
</reference>
<evidence type="ECO:0000313" key="15">
    <source>
        <dbReference type="Proteomes" id="UP000007305"/>
    </source>
</evidence>
<dbReference type="InterPro" id="IPR011009">
    <property type="entry name" value="Kinase-like_dom_sf"/>
</dbReference>
<dbReference type="Gene3D" id="3.30.200.20">
    <property type="entry name" value="Phosphorylase Kinase, domain 1"/>
    <property type="match status" value="1"/>
</dbReference>
<dbReference type="CDD" id="cd00054">
    <property type="entry name" value="EGF_CA"/>
    <property type="match status" value="1"/>
</dbReference>
<evidence type="ECO:0000256" key="3">
    <source>
        <dbReference type="ARBA" id="ARBA00022679"/>
    </source>
</evidence>
<keyword evidence="2" id="KW-0723">Serine/threonine-protein kinase</keyword>
<keyword evidence="5" id="KW-0732">Signal</keyword>
<dbReference type="InterPro" id="IPR000152">
    <property type="entry name" value="EGF-type_Asp/Asn_hydroxyl_site"/>
</dbReference>
<dbReference type="Pfam" id="PF00069">
    <property type="entry name" value="Pkinase"/>
    <property type="match status" value="1"/>
</dbReference>
<reference evidence="14" key="3">
    <citation type="submission" date="2021-05" db="UniProtKB">
        <authorList>
            <consortium name="EnsemblPlants"/>
        </authorList>
    </citation>
    <scope>IDENTIFICATION</scope>
    <source>
        <strain evidence="14">cv. B73</strain>
    </source>
</reference>
<feature type="domain" description="Protein kinase" evidence="13">
    <location>
        <begin position="527"/>
        <end position="805"/>
    </location>
</feature>
<dbReference type="SUPFAM" id="SSF56112">
    <property type="entry name" value="Protein kinase-like (PK-like)"/>
    <property type="match status" value="1"/>
</dbReference>
<evidence type="ECO:0000256" key="4">
    <source>
        <dbReference type="ARBA" id="ARBA00022692"/>
    </source>
</evidence>
<dbReference type="Gramene" id="Zm00001eb071980_T001">
    <property type="protein sequence ID" value="Zm00001eb071980_P001"/>
    <property type="gene ID" value="Zm00001eb071980"/>
</dbReference>
<comment type="subcellular location">
    <subcellularLocation>
        <location evidence="1">Membrane</location>
        <topology evidence="1">Single-pass type I membrane protein</topology>
    </subcellularLocation>
</comment>
<feature type="region of interest" description="Disordered" evidence="12">
    <location>
        <begin position="815"/>
        <end position="842"/>
    </location>
</feature>
<protein>
    <recommendedName>
        <fullName evidence="13">Protein kinase domain-containing protein</fullName>
    </recommendedName>
</protein>
<evidence type="ECO:0000256" key="8">
    <source>
        <dbReference type="ARBA" id="ARBA00022840"/>
    </source>
</evidence>
<evidence type="ECO:0000256" key="12">
    <source>
        <dbReference type="SAM" id="MobiDB-lite"/>
    </source>
</evidence>
<evidence type="ECO:0000256" key="2">
    <source>
        <dbReference type="ARBA" id="ARBA00022527"/>
    </source>
</evidence>
<dbReference type="PANTHER" id="PTHR27005">
    <property type="entry name" value="WALL-ASSOCIATED RECEPTOR KINASE-LIKE 21"/>
    <property type="match status" value="1"/>
</dbReference>
<dbReference type="EnsemblPlants" id="Zm00001eb071980_T001">
    <property type="protein sequence ID" value="Zm00001eb071980_P001"/>
    <property type="gene ID" value="Zm00001eb071980"/>
</dbReference>
<dbReference type="Proteomes" id="UP000007305">
    <property type="component" value="Chromosome 2"/>
</dbReference>
<dbReference type="PROSITE" id="PS50011">
    <property type="entry name" value="PROTEIN_KINASE_DOM"/>
    <property type="match status" value="1"/>
</dbReference>
<dbReference type="Gene3D" id="2.10.25.10">
    <property type="entry name" value="Laminin"/>
    <property type="match status" value="1"/>
</dbReference>
<dbReference type="SMART" id="SM00220">
    <property type="entry name" value="S_TKc"/>
    <property type="match status" value="1"/>
</dbReference>
<dbReference type="InterPro" id="IPR045274">
    <property type="entry name" value="WAK-like"/>
</dbReference>
<keyword evidence="3" id="KW-0808">Transferase</keyword>
<dbReference type="GO" id="GO:0007166">
    <property type="term" value="P:cell surface receptor signaling pathway"/>
    <property type="evidence" value="ECO:0007669"/>
    <property type="project" value="InterPro"/>
</dbReference>
<dbReference type="CDD" id="cd14066">
    <property type="entry name" value="STKc_IRAK"/>
    <property type="match status" value="1"/>
</dbReference>
<gene>
    <name evidence="14" type="primary">LOC103645992</name>
</gene>
<evidence type="ECO:0000256" key="1">
    <source>
        <dbReference type="ARBA" id="ARBA00004479"/>
    </source>
</evidence>